<feature type="transmembrane region" description="Helical" evidence="7">
    <location>
        <begin position="53"/>
        <end position="73"/>
    </location>
</feature>
<dbReference type="PANTHER" id="PTHR21324:SF2">
    <property type="entry name" value="EG:22E5.9 PROTEIN"/>
    <property type="match status" value="1"/>
</dbReference>
<feature type="transmembrane region" description="Helical" evidence="7">
    <location>
        <begin position="166"/>
        <end position="187"/>
    </location>
</feature>
<accession>A0A443QJ17</accession>
<dbReference type="Proteomes" id="UP000285301">
    <property type="component" value="Unassembled WGS sequence"/>
</dbReference>
<feature type="transmembrane region" description="Helical" evidence="7">
    <location>
        <begin position="93"/>
        <end position="115"/>
    </location>
</feature>
<evidence type="ECO:0000256" key="3">
    <source>
        <dbReference type="ARBA" id="ARBA00022692"/>
    </source>
</evidence>
<evidence type="ECO:0000313" key="10">
    <source>
        <dbReference type="Proteomes" id="UP000285301"/>
    </source>
</evidence>
<gene>
    <name evidence="9" type="ORF">B4U79_12591</name>
</gene>
<sequence>MPWFSVHYLPLSVFVLLPSTFLITYIISIVLLHTEVEFPYISDTGTKMPESSIFSQMLNIVSFLAVLTLYVRYKQIEQYYRDHLSTESALTLTRNWICFCFGVISCFGLSIVANFQETNVFVVHMTGLYKMIIETLFMGPYAFHYLKPGKDPRNWQPGDGGYKYHVISSTCEWIAAMCLDFFILTFVREMHRISISSPRIIIMIDNLNLPSSGDGTYFQSDDVEIVRSDRRSVDSSTNRDKSDINNFASSSSQPIIH</sequence>
<comment type="similarity">
    <text evidence="2">Belongs to the DRAM/TMEM150 family.</text>
</comment>
<dbReference type="InterPro" id="IPR019402">
    <property type="entry name" value="CWH43_N"/>
</dbReference>
<feature type="domain" description="CWH43-like N-terminal" evidence="8">
    <location>
        <begin position="6"/>
        <end position="133"/>
    </location>
</feature>
<evidence type="ECO:0000256" key="4">
    <source>
        <dbReference type="ARBA" id="ARBA00022989"/>
    </source>
</evidence>
<keyword evidence="3 7" id="KW-0812">Transmembrane</keyword>
<evidence type="ECO:0000256" key="1">
    <source>
        <dbReference type="ARBA" id="ARBA00004127"/>
    </source>
</evidence>
<comment type="caution">
    <text evidence="9">The sequence shown here is derived from an EMBL/GenBank/DDBJ whole genome shotgun (WGS) entry which is preliminary data.</text>
</comment>
<evidence type="ECO:0000256" key="6">
    <source>
        <dbReference type="SAM" id="MobiDB-lite"/>
    </source>
</evidence>
<evidence type="ECO:0000259" key="8">
    <source>
        <dbReference type="Pfam" id="PF10277"/>
    </source>
</evidence>
<feature type="compositionally biased region" description="Polar residues" evidence="6">
    <location>
        <begin position="244"/>
        <end position="257"/>
    </location>
</feature>
<dbReference type="Pfam" id="PF10277">
    <property type="entry name" value="Frag1"/>
    <property type="match status" value="1"/>
</dbReference>
<feature type="region of interest" description="Disordered" evidence="6">
    <location>
        <begin position="229"/>
        <end position="257"/>
    </location>
</feature>
<dbReference type="GO" id="GO:0012505">
    <property type="term" value="C:endomembrane system"/>
    <property type="evidence" value="ECO:0007669"/>
    <property type="project" value="UniProtKB-SubCell"/>
</dbReference>
<reference evidence="9 10" key="1">
    <citation type="journal article" date="2018" name="Gigascience">
        <title>Genomes of trombidid mites reveal novel predicted allergens and laterally-transferred genes associated with secondary metabolism.</title>
        <authorList>
            <person name="Dong X."/>
            <person name="Chaisiri K."/>
            <person name="Xia D."/>
            <person name="Armstrong S.D."/>
            <person name="Fang Y."/>
            <person name="Donnelly M.J."/>
            <person name="Kadowaki T."/>
            <person name="McGarry J.W."/>
            <person name="Darby A.C."/>
            <person name="Makepeace B.L."/>
        </authorList>
    </citation>
    <scope>NUCLEOTIDE SEQUENCE [LARGE SCALE GENOMIC DNA]</scope>
    <source>
        <strain evidence="9">UoL-WK</strain>
    </source>
</reference>
<organism evidence="9 10">
    <name type="scientific">Dinothrombium tinctorium</name>
    <dbReference type="NCBI Taxonomy" id="1965070"/>
    <lineage>
        <taxon>Eukaryota</taxon>
        <taxon>Metazoa</taxon>
        <taxon>Ecdysozoa</taxon>
        <taxon>Arthropoda</taxon>
        <taxon>Chelicerata</taxon>
        <taxon>Arachnida</taxon>
        <taxon>Acari</taxon>
        <taxon>Acariformes</taxon>
        <taxon>Trombidiformes</taxon>
        <taxon>Prostigmata</taxon>
        <taxon>Anystina</taxon>
        <taxon>Parasitengona</taxon>
        <taxon>Trombidioidea</taxon>
        <taxon>Trombidiidae</taxon>
        <taxon>Dinothrombium</taxon>
    </lineage>
</organism>
<name>A0A443QJ17_9ACAR</name>
<keyword evidence="10" id="KW-1185">Reference proteome</keyword>
<proteinExistence type="inferred from homology"/>
<dbReference type="InterPro" id="IPR050911">
    <property type="entry name" value="DRAM/TMEM150_Autophagy_Mod"/>
</dbReference>
<keyword evidence="4 7" id="KW-1133">Transmembrane helix</keyword>
<dbReference type="PANTHER" id="PTHR21324">
    <property type="entry name" value="FASTING-INDUCIBLE INTEGRAL MEMBRANE PROTEIN TM6P1-RELATED"/>
    <property type="match status" value="1"/>
</dbReference>
<evidence type="ECO:0000313" key="9">
    <source>
        <dbReference type="EMBL" id="RWS03022.1"/>
    </source>
</evidence>
<keyword evidence="5 7" id="KW-0472">Membrane</keyword>
<evidence type="ECO:0000256" key="5">
    <source>
        <dbReference type="ARBA" id="ARBA00023136"/>
    </source>
</evidence>
<dbReference type="OrthoDB" id="191706at2759"/>
<dbReference type="EMBL" id="NCKU01006948">
    <property type="protein sequence ID" value="RWS03022.1"/>
    <property type="molecule type" value="Genomic_DNA"/>
</dbReference>
<feature type="compositionally biased region" description="Basic and acidic residues" evidence="6">
    <location>
        <begin position="229"/>
        <end position="243"/>
    </location>
</feature>
<comment type="subcellular location">
    <subcellularLocation>
        <location evidence="1">Endomembrane system</location>
        <topology evidence="1">Multi-pass membrane protein</topology>
    </subcellularLocation>
</comment>
<protein>
    <submittedName>
        <fullName evidence="9">DNA damage-regulated autophagy modulator protein 1-like protein</fullName>
    </submittedName>
</protein>
<dbReference type="AlphaFoldDB" id="A0A443QJ17"/>
<evidence type="ECO:0000256" key="2">
    <source>
        <dbReference type="ARBA" id="ARBA00006565"/>
    </source>
</evidence>
<feature type="transmembrane region" description="Helical" evidence="7">
    <location>
        <begin position="127"/>
        <end position="146"/>
    </location>
</feature>
<feature type="transmembrane region" description="Helical" evidence="7">
    <location>
        <begin position="6"/>
        <end position="32"/>
    </location>
</feature>
<evidence type="ECO:0000256" key="7">
    <source>
        <dbReference type="SAM" id="Phobius"/>
    </source>
</evidence>